<dbReference type="Pfam" id="PF03061">
    <property type="entry name" value="4HBT"/>
    <property type="match status" value="1"/>
</dbReference>
<keyword evidence="12" id="KW-0966">Cell projection</keyword>
<keyword evidence="10" id="KW-0443">Lipid metabolism</keyword>
<feature type="domain" description="Thioesterase" evidence="24">
    <location>
        <begin position="66"/>
        <end position="135"/>
    </location>
</feature>
<comment type="caution">
    <text evidence="25">The sequence shown here is derived from an EMBL/GenBank/DDBJ whole genome shotgun (WGS) entry which is preliminary data.</text>
</comment>
<comment type="catalytic activity">
    <reaction evidence="13">
        <text>(5Z,8Z,11Z,14Z)-eicosatetraenoyl-CoA + H2O = (5Z,8Z,11Z,14Z)-eicosatetraenoate + CoA + H(+)</text>
        <dbReference type="Rhea" id="RHEA:40151"/>
        <dbReference type="ChEBI" id="CHEBI:15377"/>
        <dbReference type="ChEBI" id="CHEBI:15378"/>
        <dbReference type="ChEBI" id="CHEBI:32395"/>
        <dbReference type="ChEBI" id="CHEBI:57287"/>
        <dbReference type="ChEBI" id="CHEBI:57368"/>
    </reaction>
    <physiologicalReaction direction="left-to-right" evidence="13">
        <dbReference type="Rhea" id="RHEA:40152"/>
    </physiologicalReaction>
</comment>
<evidence type="ECO:0000256" key="7">
    <source>
        <dbReference type="ARBA" id="ARBA00022801"/>
    </source>
</evidence>
<evidence type="ECO:0000256" key="17">
    <source>
        <dbReference type="ARBA" id="ARBA00040123"/>
    </source>
</evidence>
<evidence type="ECO:0000256" key="11">
    <source>
        <dbReference type="ARBA" id="ARBA00023136"/>
    </source>
</evidence>
<dbReference type="EC" id="3.1.2.2" evidence="16"/>
<dbReference type="GO" id="GO:0016787">
    <property type="term" value="F:hydrolase activity"/>
    <property type="evidence" value="ECO:0007669"/>
    <property type="project" value="UniProtKB-KW"/>
</dbReference>
<keyword evidence="9" id="KW-0809">Transit peptide</keyword>
<evidence type="ECO:0000256" key="16">
    <source>
        <dbReference type="ARBA" id="ARBA00038848"/>
    </source>
</evidence>
<comment type="catalytic activity">
    <reaction evidence="14">
        <text>(9Z)-octadecenoyl-CoA + H2O = (9Z)-octadecenoate + CoA + H(+)</text>
        <dbReference type="Rhea" id="RHEA:40139"/>
        <dbReference type="ChEBI" id="CHEBI:15377"/>
        <dbReference type="ChEBI" id="CHEBI:15378"/>
        <dbReference type="ChEBI" id="CHEBI:30823"/>
        <dbReference type="ChEBI" id="CHEBI:57287"/>
        <dbReference type="ChEBI" id="CHEBI:57387"/>
    </reaction>
    <physiologicalReaction direction="left-to-right" evidence="14">
        <dbReference type="Rhea" id="RHEA:40140"/>
    </physiologicalReaction>
</comment>
<evidence type="ECO:0000256" key="12">
    <source>
        <dbReference type="ARBA" id="ARBA00023273"/>
    </source>
</evidence>
<evidence type="ECO:0000256" key="5">
    <source>
        <dbReference type="ARBA" id="ARBA00022490"/>
    </source>
</evidence>
<organism evidence="25 26">
    <name type="scientific">Thalassobacterium sedimentorum</name>
    <dbReference type="NCBI Taxonomy" id="3041258"/>
    <lineage>
        <taxon>Bacteria</taxon>
        <taxon>Pseudomonadati</taxon>
        <taxon>Verrucomicrobiota</taxon>
        <taxon>Opitutia</taxon>
        <taxon>Puniceicoccales</taxon>
        <taxon>Coraliomargaritaceae</taxon>
        <taxon>Thalassobacterium</taxon>
    </lineage>
</organism>
<evidence type="ECO:0000259" key="24">
    <source>
        <dbReference type="Pfam" id="PF03061"/>
    </source>
</evidence>
<evidence type="ECO:0000313" key="26">
    <source>
        <dbReference type="Proteomes" id="UP001243717"/>
    </source>
</evidence>
<evidence type="ECO:0000256" key="4">
    <source>
        <dbReference type="ARBA" id="ARBA00022475"/>
    </source>
</evidence>
<evidence type="ECO:0000256" key="14">
    <source>
        <dbReference type="ARBA" id="ARBA00037002"/>
    </source>
</evidence>
<dbReference type="PANTHER" id="PTHR12418:SF19">
    <property type="entry name" value="ACYL-COENZYME A THIOESTERASE THEM4"/>
    <property type="match status" value="1"/>
</dbReference>
<name>A0ABU1AMJ5_9BACT</name>
<evidence type="ECO:0000256" key="19">
    <source>
        <dbReference type="ARBA" id="ARBA00047588"/>
    </source>
</evidence>
<keyword evidence="8" id="KW-0276">Fatty acid metabolism</keyword>
<evidence type="ECO:0000256" key="1">
    <source>
        <dbReference type="ARBA" id="ARBA00004170"/>
    </source>
</evidence>
<comment type="catalytic activity">
    <reaction evidence="21">
        <text>decanoyl-CoA + H2O = decanoate + CoA + H(+)</text>
        <dbReference type="Rhea" id="RHEA:40059"/>
        <dbReference type="ChEBI" id="CHEBI:15377"/>
        <dbReference type="ChEBI" id="CHEBI:15378"/>
        <dbReference type="ChEBI" id="CHEBI:27689"/>
        <dbReference type="ChEBI" id="CHEBI:57287"/>
        <dbReference type="ChEBI" id="CHEBI:61430"/>
    </reaction>
    <physiologicalReaction direction="left-to-right" evidence="21">
        <dbReference type="Rhea" id="RHEA:40060"/>
    </physiologicalReaction>
</comment>
<comment type="catalytic activity">
    <reaction evidence="22">
        <text>dodecanoyl-CoA + H2O = dodecanoate + CoA + H(+)</text>
        <dbReference type="Rhea" id="RHEA:30135"/>
        <dbReference type="ChEBI" id="CHEBI:15377"/>
        <dbReference type="ChEBI" id="CHEBI:15378"/>
        <dbReference type="ChEBI" id="CHEBI:18262"/>
        <dbReference type="ChEBI" id="CHEBI:57287"/>
        <dbReference type="ChEBI" id="CHEBI:57375"/>
    </reaction>
    <physiologicalReaction direction="left-to-right" evidence="22">
        <dbReference type="Rhea" id="RHEA:30136"/>
    </physiologicalReaction>
</comment>
<evidence type="ECO:0000256" key="18">
    <source>
        <dbReference type="ARBA" id="ARBA00043210"/>
    </source>
</evidence>
<comment type="subcellular location">
    <subcellularLocation>
        <location evidence="3">Cell projection</location>
        <location evidence="3">Ruffle membrane</location>
    </subcellularLocation>
    <subcellularLocation>
        <location evidence="2">Cytoplasm</location>
    </subcellularLocation>
    <subcellularLocation>
        <location evidence="1">Membrane</location>
        <topology evidence="1">Peripheral membrane protein</topology>
    </subcellularLocation>
</comment>
<dbReference type="Gene3D" id="3.10.129.10">
    <property type="entry name" value="Hotdog Thioesterase"/>
    <property type="match status" value="1"/>
</dbReference>
<comment type="catalytic activity">
    <reaction evidence="23">
        <text>tetradecanoyl-CoA + H2O = tetradecanoate + CoA + H(+)</text>
        <dbReference type="Rhea" id="RHEA:40119"/>
        <dbReference type="ChEBI" id="CHEBI:15377"/>
        <dbReference type="ChEBI" id="CHEBI:15378"/>
        <dbReference type="ChEBI" id="CHEBI:30807"/>
        <dbReference type="ChEBI" id="CHEBI:57287"/>
        <dbReference type="ChEBI" id="CHEBI:57385"/>
    </reaction>
    <physiologicalReaction direction="left-to-right" evidence="23">
        <dbReference type="Rhea" id="RHEA:40120"/>
    </physiologicalReaction>
</comment>
<keyword evidence="26" id="KW-1185">Reference proteome</keyword>
<dbReference type="EMBL" id="JARXIC010000042">
    <property type="protein sequence ID" value="MDQ8196022.1"/>
    <property type="molecule type" value="Genomic_DNA"/>
</dbReference>
<evidence type="ECO:0000256" key="9">
    <source>
        <dbReference type="ARBA" id="ARBA00022946"/>
    </source>
</evidence>
<dbReference type="SUPFAM" id="SSF54637">
    <property type="entry name" value="Thioesterase/thiol ester dehydrase-isomerase"/>
    <property type="match status" value="1"/>
</dbReference>
<evidence type="ECO:0000256" key="23">
    <source>
        <dbReference type="ARBA" id="ARBA00048180"/>
    </source>
</evidence>
<keyword evidence="6" id="KW-0053">Apoptosis</keyword>
<keyword evidence="7 25" id="KW-0378">Hydrolase</keyword>
<dbReference type="Proteomes" id="UP001243717">
    <property type="component" value="Unassembled WGS sequence"/>
</dbReference>
<protein>
    <recommendedName>
        <fullName evidence="17">Acyl-coenzyme A thioesterase THEM4</fullName>
        <ecNumber evidence="16">3.1.2.2</ecNumber>
    </recommendedName>
    <alternativeName>
        <fullName evidence="18">Thioesterase superfamily member 4</fullName>
    </alternativeName>
</protein>
<evidence type="ECO:0000313" key="25">
    <source>
        <dbReference type="EMBL" id="MDQ8196022.1"/>
    </source>
</evidence>
<evidence type="ECO:0000256" key="13">
    <source>
        <dbReference type="ARBA" id="ARBA00035852"/>
    </source>
</evidence>
<accession>A0ABU1AMJ5</accession>
<evidence type="ECO:0000256" key="21">
    <source>
        <dbReference type="ARBA" id="ARBA00047969"/>
    </source>
</evidence>
<gene>
    <name evidence="25" type="ORF">QEH59_16420</name>
</gene>
<dbReference type="InterPro" id="IPR052365">
    <property type="entry name" value="THEM4/THEM5_acyl-CoA_thioest"/>
</dbReference>
<keyword evidence="5" id="KW-0963">Cytoplasm</keyword>
<proteinExistence type="inferred from homology"/>
<evidence type="ECO:0000256" key="10">
    <source>
        <dbReference type="ARBA" id="ARBA00023098"/>
    </source>
</evidence>
<reference evidence="25 26" key="1">
    <citation type="submission" date="2023-04" db="EMBL/GenBank/DDBJ databases">
        <title>A novel bacteria isolated from coastal sediment.</title>
        <authorList>
            <person name="Liu X.-J."/>
            <person name="Du Z.-J."/>
        </authorList>
    </citation>
    <scope>NUCLEOTIDE SEQUENCE [LARGE SCALE GENOMIC DNA]</scope>
    <source>
        <strain evidence="25 26">SDUM461004</strain>
    </source>
</reference>
<dbReference type="CDD" id="cd03443">
    <property type="entry name" value="PaaI_thioesterase"/>
    <property type="match status" value="1"/>
</dbReference>
<evidence type="ECO:0000256" key="8">
    <source>
        <dbReference type="ARBA" id="ARBA00022832"/>
    </source>
</evidence>
<keyword evidence="4" id="KW-1003">Cell membrane</keyword>
<evidence type="ECO:0000256" key="2">
    <source>
        <dbReference type="ARBA" id="ARBA00004496"/>
    </source>
</evidence>
<evidence type="ECO:0000256" key="6">
    <source>
        <dbReference type="ARBA" id="ARBA00022703"/>
    </source>
</evidence>
<evidence type="ECO:0000256" key="22">
    <source>
        <dbReference type="ARBA" id="ARBA00048074"/>
    </source>
</evidence>
<dbReference type="InterPro" id="IPR006683">
    <property type="entry name" value="Thioestr_dom"/>
</dbReference>
<comment type="catalytic activity">
    <reaction evidence="19">
        <text>octanoyl-CoA + H2O = octanoate + CoA + H(+)</text>
        <dbReference type="Rhea" id="RHEA:30143"/>
        <dbReference type="ChEBI" id="CHEBI:15377"/>
        <dbReference type="ChEBI" id="CHEBI:15378"/>
        <dbReference type="ChEBI" id="CHEBI:25646"/>
        <dbReference type="ChEBI" id="CHEBI:57287"/>
        <dbReference type="ChEBI" id="CHEBI:57386"/>
    </reaction>
    <physiologicalReaction direction="left-to-right" evidence="19">
        <dbReference type="Rhea" id="RHEA:30144"/>
    </physiologicalReaction>
</comment>
<keyword evidence="11" id="KW-0472">Membrane</keyword>
<evidence type="ECO:0000256" key="15">
    <source>
        <dbReference type="ARBA" id="ARBA00038456"/>
    </source>
</evidence>
<dbReference type="InterPro" id="IPR029069">
    <property type="entry name" value="HotDog_dom_sf"/>
</dbReference>
<comment type="catalytic activity">
    <reaction evidence="20">
        <text>hexadecanoyl-CoA + H2O = hexadecanoate + CoA + H(+)</text>
        <dbReference type="Rhea" id="RHEA:16645"/>
        <dbReference type="ChEBI" id="CHEBI:7896"/>
        <dbReference type="ChEBI" id="CHEBI:15377"/>
        <dbReference type="ChEBI" id="CHEBI:15378"/>
        <dbReference type="ChEBI" id="CHEBI:57287"/>
        <dbReference type="ChEBI" id="CHEBI:57379"/>
        <dbReference type="EC" id="3.1.2.2"/>
    </reaction>
    <physiologicalReaction direction="left-to-right" evidence="20">
        <dbReference type="Rhea" id="RHEA:16646"/>
    </physiologicalReaction>
</comment>
<comment type="similarity">
    <text evidence="15">Belongs to the THEM4/THEM5 thioesterase family.</text>
</comment>
<sequence>MKILMKIKESLHPTSVIKLSRLRNKGHDRCLACTHPELKLDFTLDDPHTLRTSIDFTDSMTSFNDMVHGGLQAFVIDEAMTCALMGLGIYGATAELKLRYRHPVEVGPTAHIRVWVERRDRRLSEIKAELTQKGTVCTKAQARFMQLSLHP</sequence>
<evidence type="ECO:0000256" key="3">
    <source>
        <dbReference type="ARBA" id="ARBA00004632"/>
    </source>
</evidence>
<dbReference type="PANTHER" id="PTHR12418">
    <property type="entry name" value="ACYL-COENZYME A THIOESTERASE THEM4"/>
    <property type="match status" value="1"/>
</dbReference>
<evidence type="ECO:0000256" key="20">
    <source>
        <dbReference type="ARBA" id="ARBA00047734"/>
    </source>
</evidence>